<organism evidence="1 2">
    <name type="scientific">Paraglomus brasilianum</name>
    <dbReference type="NCBI Taxonomy" id="144538"/>
    <lineage>
        <taxon>Eukaryota</taxon>
        <taxon>Fungi</taxon>
        <taxon>Fungi incertae sedis</taxon>
        <taxon>Mucoromycota</taxon>
        <taxon>Glomeromycotina</taxon>
        <taxon>Glomeromycetes</taxon>
        <taxon>Paraglomerales</taxon>
        <taxon>Paraglomeraceae</taxon>
        <taxon>Paraglomus</taxon>
    </lineage>
</organism>
<reference evidence="1" key="1">
    <citation type="submission" date="2021-06" db="EMBL/GenBank/DDBJ databases">
        <authorList>
            <person name="Kallberg Y."/>
            <person name="Tangrot J."/>
            <person name="Rosling A."/>
        </authorList>
    </citation>
    <scope>NUCLEOTIDE SEQUENCE</scope>
    <source>
        <strain evidence="1">BR232B</strain>
    </source>
</reference>
<comment type="caution">
    <text evidence="1">The sequence shown here is derived from an EMBL/GenBank/DDBJ whole genome shotgun (WGS) entry which is preliminary data.</text>
</comment>
<dbReference type="Proteomes" id="UP000789739">
    <property type="component" value="Unassembled WGS sequence"/>
</dbReference>
<keyword evidence="2" id="KW-1185">Reference proteome</keyword>
<protein>
    <submittedName>
        <fullName evidence="1">9639_t:CDS:1</fullName>
    </submittedName>
</protein>
<accession>A0A9N9FK53</accession>
<evidence type="ECO:0000313" key="2">
    <source>
        <dbReference type="Proteomes" id="UP000789739"/>
    </source>
</evidence>
<dbReference type="AlphaFoldDB" id="A0A9N9FK53"/>
<sequence>MTIELEILNAYQLPRPIGPVIAKGFKPYDWLAVRVLPKLFHIFISGSLRQIWRFPAEPVEISLEHSVQNDDFISVLVATADGAVFRMRSTHGRYIDKRNQERDFNDSYDISRHAKKSRRMYSTDSDNDVVMLSTDENLSSYVVPMSAPTILSVNSENLVYKQASVIDALKII</sequence>
<dbReference type="EMBL" id="CAJVPI010000466">
    <property type="protein sequence ID" value="CAG8538684.1"/>
    <property type="molecule type" value="Genomic_DNA"/>
</dbReference>
<gene>
    <name evidence="1" type="ORF">PBRASI_LOCUS4476</name>
</gene>
<evidence type="ECO:0000313" key="1">
    <source>
        <dbReference type="EMBL" id="CAG8538684.1"/>
    </source>
</evidence>
<name>A0A9N9FK53_9GLOM</name>
<dbReference type="OrthoDB" id="2392308at2759"/>
<proteinExistence type="predicted"/>